<dbReference type="GO" id="GO:0003676">
    <property type="term" value="F:nucleic acid binding"/>
    <property type="evidence" value="ECO:0007669"/>
    <property type="project" value="InterPro"/>
</dbReference>
<dbReference type="InterPro" id="IPR054722">
    <property type="entry name" value="PolX-like_BBD"/>
</dbReference>
<evidence type="ECO:0000313" key="3">
    <source>
        <dbReference type="Proteomes" id="UP001443914"/>
    </source>
</evidence>
<dbReference type="InterPro" id="IPR036397">
    <property type="entry name" value="RNaseH_sf"/>
</dbReference>
<dbReference type="PANTHER" id="PTHR37610">
    <property type="entry name" value="CCHC-TYPE DOMAIN-CONTAINING PROTEIN"/>
    <property type="match status" value="1"/>
</dbReference>
<dbReference type="Pfam" id="PF22936">
    <property type="entry name" value="Pol_BBD"/>
    <property type="match status" value="1"/>
</dbReference>
<proteinExistence type="predicted"/>
<dbReference type="Gene3D" id="3.30.420.10">
    <property type="entry name" value="Ribonuclease H-like superfamily/Ribonuclease H"/>
    <property type="match status" value="1"/>
</dbReference>
<dbReference type="InterPro" id="IPR012337">
    <property type="entry name" value="RNaseH-like_sf"/>
</dbReference>
<dbReference type="InterPro" id="IPR029472">
    <property type="entry name" value="Copia-like_N"/>
</dbReference>
<protein>
    <recommendedName>
        <fullName evidence="1">Integrase catalytic domain-containing protein</fullName>
    </recommendedName>
</protein>
<evidence type="ECO:0000259" key="1">
    <source>
        <dbReference type="PROSITE" id="PS50994"/>
    </source>
</evidence>
<name>A0AAW1HHU3_SAPOF</name>
<dbReference type="AlphaFoldDB" id="A0AAW1HHU3"/>
<reference evidence="2" key="1">
    <citation type="submission" date="2024-03" db="EMBL/GenBank/DDBJ databases">
        <title>WGS assembly of Saponaria officinalis var. Norfolk2.</title>
        <authorList>
            <person name="Jenkins J."/>
            <person name="Shu S."/>
            <person name="Grimwood J."/>
            <person name="Barry K."/>
            <person name="Goodstein D."/>
            <person name="Schmutz J."/>
            <person name="Leebens-Mack J."/>
            <person name="Osbourn A."/>
        </authorList>
    </citation>
    <scope>NUCLEOTIDE SEQUENCE [LARGE SCALE GENOMIC DNA]</scope>
    <source>
        <strain evidence="2">JIC</strain>
    </source>
</reference>
<accession>A0AAW1HHU3</accession>
<dbReference type="Proteomes" id="UP001443914">
    <property type="component" value="Unassembled WGS sequence"/>
</dbReference>
<gene>
    <name evidence="2" type="ORF">RND81_11G044800</name>
</gene>
<organism evidence="2 3">
    <name type="scientific">Saponaria officinalis</name>
    <name type="common">Common soapwort</name>
    <name type="synonym">Lychnis saponaria</name>
    <dbReference type="NCBI Taxonomy" id="3572"/>
    <lineage>
        <taxon>Eukaryota</taxon>
        <taxon>Viridiplantae</taxon>
        <taxon>Streptophyta</taxon>
        <taxon>Embryophyta</taxon>
        <taxon>Tracheophyta</taxon>
        <taxon>Spermatophyta</taxon>
        <taxon>Magnoliopsida</taxon>
        <taxon>eudicotyledons</taxon>
        <taxon>Gunneridae</taxon>
        <taxon>Pentapetalae</taxon>
        <taxon>Caryophyllales</taxon>
        <taxon>Caryophyllaceae</taxon>
        <taxon>Caryophylleae</taxon>
        <taxon>Saponaria</taxon>
    </lineage>
</organism>
<keyword evidence="3" id="KW-1185">Reference proteome</keyword>
<sequence>MSEINSDSAINTDTNYSNPYDDPLYLSNSYFPGVQLLNTVFNGRNYLSWSRSLIMALGSKNKQGFLDGTTAMPAATSPKLQQWRRLDTMVRCWILNSMSDELKEGFMTVKTAKALWSDIYESCGVMEKCTCNLIKKWLEQASKEKVITFLMGLNESYDNLRSNILSMEPMPNINKAYSFVQQIESQKRISNIINLSQDASAFAAEKRAGTGYWRKDLKKPRVDERWCDYCKRTGHVKDRCIRLHPELRNKFDNARFGNHRISANNVESQDSIREDHPLDVASMPAQTQQNAYVVDSALVNAVCKQMMQANPDSLANFTDAHINFAGKLLASNAISTNMYENAMEWIIDSGATDHMSSYKDHSIHVTNLITPVLAGLPDGSTKTVTQTGHVQIHPKIILYDVLLVPDFKHNLLSISKLLTKNGLLIHFDMDKCLIQDPVRQAVAVGLRQGGLYKLTRDDVQFSLRQHHTSVQNNVSIASVHPSINMSTANKKQLDIIHARLGHTSLSKMQHKSVPGVPHQNGRVERKHRHLVETARAIMLFAGLPKKFWEDCLLSAIHIINKLPTPLLGWKTPYELLHKKPPTYEELRIMGCLCYAPVTHKHRDKFQARGRKCIGDTQSWVSKLQFISLLFQLYSKDKQGRTHRERII</sequence>
<comment type="caution">
    <text evidence="2">The sequence shown here is derived from an EMBL/GenBank/DDBJ whole genome shotgun (WGS) entry which is preliminary data.</text>
</comment>
<dbReference type="PROSITE" id="PS50994">
    <property type="entry name" value="INTEGRASE"/>
    <property type="match status" value="1"/>
</dbReference>
<dbReference type="Pfam" id="PF14244">
    <property type="entry name" value="Retrotran_gag_3"/>
    <property type="match status" value="1"/>
</dbReference>
<feature type="domain" description="Integrase catalytic" evidence="1">
    <location>
        <begin position="512"/>
        <end position="580"/>
    </location>
</feature>
<dbReference type="EMBL" id="JBDFQZ010000011">
    <property type="protein sequence ID" value="KAK9675965.1"/>
    <property type="molecule type" value="Genomic_DNA"/>
</dbReference>
<dbReference type="GO" id="GO:0015074">
    <property type="term" value="P:DNA integration"/>
    <property type="evidence" value="ECO:0007669"/>
    <property type="project" value="InterPro"/>
</dbReference>
<evidence type="ECO:0000313" key="2">
    <source>
        <dbReference type="EMBL" id="KAK9675965.1"/>
    </source>
</evidence>
<dbReference type="InterPro" id="IPR001584">
    <property type="entry name" value="Integrase_cat-core"/>
</dbReference>
<dbReference type="PANTHER" id="PTHR37610:SF40">
    <property type="entry name" value="OS01G0909600 PROTEIN"/>
    <property type="match status" value="1"/>
</dbReference>
<dbReference type="SUPFAM" id="SSF53098">
    <property type="entry name" value="Ribonuclease H-like"/>
    <property type="match status" value="1"/>
</dbReference>